<dbReference type="Gene3D" id="3.40.50.720">
    <property type="entry name" value="NAD(P)-binding Rossmann-like Domain"/>
    <property type="match status" value="1"/>
</dbReference>
<name>A0AAN6VBT9_9PEZI</name>
<keyword evidence="3" id="KW-1185">Reference proteome</keyword>
<sequence>MVTLEQMRASNARIPECLPAGLVAVFVGGTSGIGETTMKQFARHAVEPRIYFVGRSERAAARITAELVSLNPNGEYHFIRADLSLLQNVDAVCREIKSREALINLLFLTPGTMVTGKETPECLYYPTAVTYYARIRLVVNLLPLLQRATALRRVVTVFGGTKEGALCTADLQGRSLTIMPKTTKPKNTPASLQRLRAHTSSLTTLALESLALEAPDVSFVHAFPGSVRRCSSSTTTTITTTTTTTTTSKNAASLGGLVRAAVSKVVGPLAATVGGGAAGERQLFLATSGRFPARCGVDVATTAGVALASSAESTSSSESSSSSSSAADGLAVGVARGSDAREGSGVYSVGFDGEPQTAKVEQAVQRLRDEDLGRRLWLHTTGEFVRVTGTEFV</sequence>
<evidence type="ECO:0000256" key="1">
    <source>
        <dbReference type="ARBA" id="ARBA00023002"/>
    </source>
</evidence>
<dbReference type="InterPro" id="IPR036291">
    <property type="entry name" value="NAD(P)-bd_dom_sf"/>
</dbReference>
<evidence type="ECO:0000313" key="2">
    <source>
        <dbReference type="EMBL" id="KAK4148514.1"/>
    </source>
</evidence>
<evidence type="ECO:0000313" key="3">
    <source>
        <dbReference type="Proteomes" id="UP001302745"/>
    </source>
</evidence>
<dbReference type="SUPFAM" id="SSF51735">
    <property type="entry name" value="NAD(P)-binding Rossmann-fold domains"/>
    <property type="match status" value="1"/>
</dbReference>
<dbReference type="EMBL" id="MU857346">
    <property type="protein sequence ID" value="KAK4148514.1"/>
    <property type="molecule type" value="Genomic_DNA"/>
</dbReference>
<accession>A0AAN6VBT9</accession>
<dbReference type="InterPro" id="IPR052228">
    <property type="entry name" value="Sec_Metab_Biosynth_Oxidored"/>
</dbReference>
<comment type="caution">
    <text evidence="2">The sequence shown here is derived from an EMBL/GenBank/DDBJ whole genome shotgun (WGS) entry which is preliminary data.</text>
</comment>
<dbReference type="PANTHER" id="PTHR47534">
    <property type="entry name" value="YALI0E05731P"/>
    <property type="match status" value="1"/>
</dbReference>
<dbReference type="Pfam" id="PF00106">
    <property type="entry name" value="adh_short"/>
    <property type="match status" value="1"/>
</dbReference>
<dbReference type="PANTHER" id="PTHR47534:SF3">
    <property type="entry name" value="ALCOHOL DEHYDROGENASE-LIKE C-TERMINAL DOMAIN-CONTAINING PROTEIN"/>
    <property type="match status" value="1"/>
</dbReference>
<dbReference type="InterPro" id="IPR002347">
    <property type="entry name" value="SDR_fam"/>
</dbReference>
<proteinExistence type="predicted"/>
<protein>
    <submittedName>
        <fullName evidence="2">Uncharacterized protein</fullName>
    </submittedName>
</protein>
<dbReference type="Proteomes" id="UP001302745">
    <property type="component" value="Unassembled WGS sequence"/>
</dbReference>
<dbReference type="AlphaFoldDB" id="A0AAN6VBT9"/>
<reference evidence="2" key="1">
    <citation type="journal article" date="2023" name="Mol. Phylogenet. Evol.">
        <title>Genome-scale phylogeny and comparative genomics of the fungal order Sordariales.</title>
        <authorList>
            <person name="Hensen N."/>
            <person name="Bonometti L."/>
            <person name="Westerberg I."/>
            <person name="Brannstrom I.O."/>
            <person name="Guillou S."/>
            <person name="Cros-Aarteil S."/>
            <person name="Calhoun S."/>
            <person name="Haridas S."/>
            <person name="Kuo A."/>
            <person name="Mondo S."/>
            <person name="Pangilinan J."/>
            <person name="Riley R."/>
            <person name="LaButti K."/>
            <person name="Andreopoulos B."/>
            <person name="Lipzen A."/>
            <person name="Chen C."/>
            <person name="Yan M."/>
            <person name="Daum C."/>
            <person name="Ng V."/>
            <person name="Clum A."/>
            <person name="Steindorff A."/>
            <person name="Ohm R.A."/>
            <person name="Martin F."/>
            <person name="Silar P."/>
            <person name="Natvig D.O."/>
            <person name="Lalanne C."/>
            <person name="Gautier V."/>
            <person name="Ament-Velasquez S.L."/>
            <person name="Kruys A."/>
            <person name="Hutchinson M.I."/>
            <person name="Powell A.J."/>
            <person name="Barry K."/>
            <person name="Miller A.N."/>
            <person name="Grigoriev I.V."/>
            <person name="Debuchy R."/>
            <person name="Gladieux P."/>
            <person name="Hiltunen Thoren M."/>
            <person name="Johannesson H."/>
        </authorList>
    </citation>
    <scope>NUCLEOTIDE SEQUENCE</scope>
    <source>
        <strain evidence="2">CBS 538.74</strain>
    </source>
</reference>
<reference evidence="2" key="2">
    <citation type="submission" date="2023-05" db="EMBL/GenBank/DDBJ databases">
        <authorList>
            <consortium name="Lawrence Berkeley National Laboratory"/>
            <person name="Steindorff A."/>
            <person name="Hensen N."/>
            <person name="Bonometti L."/>
            <person name="Westerberg I."/>
            <person name="Brannstrom I.O."/>
            <person name="Guillou S."/>
            <person name="Cros-Aarteil S."/>
            <person name="Calhoun S."/>
            <person name="Haridas S."/>
            <person name="Kuo A."/>
            <person name="Mondo S."/>
            <person name="Pangilinan J."/>
            <person name="Riley R."/>
            <person name="Labutti K."/>
            <person name="Andreopoulos B."/>
            <person name="Lipzen A."/>
            <person name="Chen C."/>
            <person name="Yanf M."/>
            <person name="Daum C."/>
            <person name="Ng V."/>
            <person name="Clum A."/>
            <person name="Ohm R."/>
            <person name="Martin F."/>
            <person name="Silar P."/>
            <person name="Natvig D."/>
            <person name="Lalanne C."/>
            <person name="Gautier V."/>
            <person name="Ament-Velasquez S.L."/>
            <person name="Kruys A."/>
            <person name="Hutchinson M.I."/>
            <person name="Powell A.J."/>
            <person name="Barry K."/>
            <person name="Miller A.N."/>
            <person name="Grigoriev I.V."/>
            <person name="Debuchy R."/>
            <person name="Gladieux P."/>
            <person name="Thoren M.H."/>
            <person name="Johannesson H."/>
        </authorList>
    </citation>
    <scope>NUCLEOTIDE SEQUENCE</scope>
    <source>
        <strain evidence="2">CBS 538.74</strain>
    </source>
</reference>
<gene>
    <name evidence="2" type="ORF">C8A00DRAFT_19665</name>
</gene>
<dbReference type="GO" id="GO:0016491">
    <property type="term" value="F:oxidoreductase activity"/>
    <property type="evidence" value="ECO:0007669"/>
    <property type="project" value="UniProtKB-KW"/>
</dbReference>
<keyword evidence="1" id="KW-0560">Oxidoreductase</keyword>
<organism evidence="2 3">
    <name type="scientific">Chaetomidium leptoderma</name>
    <dbReference type="NCBI Taxonomy" id="669021"/>
    <lineage>
        <taxon>Eukaryota</taxon>
        <taxon>Fungi</taxon>
        <taxon>Dikarya</taxon>
        <taxon>Ascomycota</taxon>
        <taxon>Pezizomycotina</taxon>
        <taxon>Sordariomycetes</taxon>
        <taxon>Sordariomycetidae</taxon>
        <taxon>Sordariales</taxon>
        <taxon>Chaetomiaceae</taxon>
        <taxon>Chaetomidium</taxon>
    </lineage>
</organism>